<comment type="caution">
    <text evidence="1">The sequence shown here is derived from an EMBL/GenBank/DDBJ whole genome shotgun (WGS) entry which is preliminary data.</text>
</comment>
<sequence>MIQIGLTGWGDHPDLYVSSAKEKLQDYSAHFPVVELDASFYAIQPIKNSLKWIKETPADFQFVVKAYQGITGHLRGDFPFESTTEMFELYRKSIMPFKEAGKLAMVLVQFPPWFRCETENVTYLRKVREELKDFDVVIEFRHQSWYAPEYQQSTVQFLRSHQFHHSVCDEPQAGEGSIPLVPIATSDKVLIRLHGRNTYGWINHGNKEKWREVRYLYDYNKEELTYIKSICEQLHEQAKDVILLFNNNSGGHAANNAKTFQQMLGVKFDGLAPKQLDLFEEDF</sequence>
<gene>
    <name evidence="1" type="ORF">C7437_10343</name>
</gene>
<dbReference type="Gene3D" id="3.20.20.410">
    <property type="entry name" value="Protein of unknown function UPF0759"/>
    <property type="match status" value="1"/>
</dbReference>
<dbReference type="Pfam" id="PF01904">
    <property type="entry name" value="DUF72"/>
    <property type="match status" value="1"/>
</dbReference>
<dbReference type="PANTHER" id="PTHR30348:SF13">
    <property type="entry name" value="UPF0759 PROTEIN YUNF"/>
    <property type="match status" value="1"/>
</dbReference>
<dbReference type="EMBL" id="QKZI01000003">
    <property type="protein sequence ID" value="PZX04795.1"/>
    <property type="molecule type" value="Genomic_DNA"/>
</dbReference>
<dbReference type="Proteomes" id="UP000248646">
    <property type="component" value="Unassembled WGS sequence"/>
</dbReference>
<dbReference type="SUPFAM" id="SSF117396">
    <property type="entry name" value="TM1631-like"/>
    <property type="match status" value="1"/>
</dbReference>
<dbReference type="AlphaFoldDB" id="A0A2W7MES4"/>
<dbReference type="PANTHER" id="PTHR30348">
    <property type="entry name" value="UNCHARACTERIZED PROTEIN YECE"/>
    <property type="match status" value="1"/>
</dbReference>
<keyword evidence="2" id="KW-1185">Reference proteome</keyword>
<evidence type="ECO:0000313" key="1">
    <source>
        <dbReference type="EMBL" id="PZX04795.1"/>
    </source>
</evidence>
<dbReference type="RefSeq" id="WP_111439457.1">
    <property type="nucleotide sequence ID" value="NZ_QKZI01000003.1"/>
</dbReference>
<protein>
    <submittedName>
        <fullName evidence="1">Uncharacterized protein YecE (DUF72 family)</fullName>
    </submittedName>
</protein>
<reference evidence="1 2" key="1">
    <citation type="submission" date="2018-06" db="EMBL/GenBank/DDBJ databases">
        <title>Genomic Encyclopedia of Type Strains, Phase IV (KMG-IV): sequencing the most valuable type-strain genomes for metagenomic binning, comparative biology and taxonomic classification.</title>
        <authorList>
            <person name="Goeker M."/>
        </authorList>
    </citation>
    <scope>NUCLEOTIDE SEQUENCE [LARGE SCALE GENOMIC DNA]</scope>
    <source>
        <strain evidence="1 2">DSM 5</strain>
    </source>
</reference>
<proteinExistence type="predicted"/>
<dbReference type="InterPro" id="IPR036520">
    <property type="entry name" value="UPF0759_sf"/>
</dbReference>
<dbReference type="InterPro" id="IPR002763">
    <property type="entry name" value="DUF72"/>
</dbReference>
<evidence type="ECO:0000313" key="2">
    <source>
        <dbReference type="Proteomes" id="UP000248646"/>
    </source>
</evidence>
<organism evidence="1 2">
    <name type="scientific">Psychrobacillus insolitus</name>
    <dbReference type="NCBI Taxonomy" id="1461"/>
    <lineage>
        <taxon>Bacteria</taxon>
        <taxon>Bacillati</taxon>
        <taxon>Bacillota</taxon>
        <taxon>Bacilli</taxon>
        <taxon>Bacillales</taxon>
        <taxon>Bacillaceae</taxon>
        <taxon>Psychrobacillus</taxon>
    </lineage>
</organism>
<dbReference type="OrthoDB" id="9780310at2"/>
<accession>A0A2W7MES4</accession>
<name>A0A2W7MES4_9BACI</name>